<dbReference type="RefSeq" id="WP_303300466.1">
    <property type="nucleotide sequence ID" value="NZ_BAABDA010000042.1"/>
</dbReference>
<evidence type="ECO:0008006" key="3">
    <source>
        <dbReference type="Google" id="ProtNLM"/>
    </source>
</evidence>
<accession>A0ABT8WJP3</accession>
<evidence type="ECO:0000313" key="1">
    <source>
        <dbReference type="EMBL" id="MDO5973380.1"/>
    </source>
</evidence>
<organism evidence="1 2">
    <name type="scientific">Flavivirga jejuensis</name>
    <dbReference type="NCBI Taxonomy" id="870487"/>
    <lineage>
        <taxon>Bacteria</taxon>
        <taxon>Pseudomonadati</taxon>
        <taxon>Bacteroidota</taxon>
        <taxon>Flavobacteriia</taxon>
        <taxon>Flavobacteriales</taxon>
        <taxon>Flavobacteriaceae</taxon>
        <taxon>Flavivirga</taxon>
    </lineage>
</organism>
<keyword evidence="2" id="KW-1185">Reference proteome</keyword>
<dbReference type="Proteomes" id="UP001176806">
    <property type="component" value="Unassembled WGS sequence"/>
</dbReference>
<gene>
    <name evidence="1" type="ORF">Q4Q40_04215</name>
</gene>
<reference evidence="1" key="1">
    <citation type="submission" date="2023-07" db="EMBL/GenBank/DDBJ databases">
        <title>Two novel species in the genus Flavivirga.</title>
        <authorList>
            <person name="Kwon K."/>
        </authorList>
    </citation>
    <scope>NUCLEOTIDE SEQUENCE</scope>
    <source>
        <strain evidence="1">KACC 14158</strain>
    </source>
</reference>
<proteinExistence type="predicted"/>
<name>A0ABT8WJP3_9FLAO</name>
<protein>
    <recommendedName>
        <fullName evidence="3">SpoIIAA-like protein</fullName>
    </recommendedName>
</protein>
<dbReference type="EMBL" id="JAUOEL010000001">
    <property type="protein sequence ID" value="MDO5973380.1"/>
    <property type="molecule type" value="Genomic_DNA"/>
</dbReference>
<comment type="caution">
    <text evidence="1">The sequence shown here is derived from an EMBL/GenBank/DDBJ whole genome shotgun (WGS) entry which is preliminary data.</text>
</comment>
<sequence length="121" mass="13635">MKSFKLSFGTILIIRNDLAEMIANDGVEMDEVMVAELHDFLLSNLDAPILLLINNKHSYSYTFQAQIKITHLKEIKAIAVIIGTRGALMSTETLININGNNNIKMFRVKENALMWLRGLSV</sequence>
<evidence type="ECO:0000313" key="2">
    <source>
        <dbReference type="Proteomes" id="UP001176806"/>
    </source>
</evidence>